<sequence>MDELYKGTHQHRKKDKQGSWVCSRSEKELAEHMKRWEQYRSSQPSTTEGTQDRPNSEMDIWVQANLNNKGRVYGFGSEGVVMKQRARHSFSAARSSSVNNYDPREMAQRFNESVQKAAEDARAQMRQELEVALKEQLRAEMKDEIDTREATMKKQFDEEKTAMKKKISKMAKVSKKLWNFFSTQFAGSSSKPNFPNLDDDDGGDDDDDGVGDDDDDETQL</sequence>
<reference evidence="3" key="1">
    <citation type="journal article" date="2013" name="J. Plant Res.">
        <title>Effect of fungi and light on seed germination of three Opuntia species from semiarid lands of central Mexico.</title>
        <authorList>
            <person name="Delgado-Sanchez P."/>
            <person name="Jimenez-Bremont J.F."/>
            <person name="Guerrero-Gonzalez Mde L."/>
            <person name="Flores J."/>
        </authorList>
    </citation>
    <scope>NUCLEOTIDE SEQUENCE</scope>
    <source>
        <tissue evidence="3">Cladode</tissue>
    </source>
</reference>
<feature type="region of interest" description="Disordered" evidence="2">
    <location>
        <begin position="185"/>
        <end position="220"/>
    </location>
</feature>
<proteinExistence type="predicted"/>
<protein>
    <submittedName>
        <fullName evidence="3">Uncharacterized protein</fullName>
    </submittedName>
</protein>
<dbReference type="AlphaFoldDB" id="A0A7C8YNH3"/>
<feature type="region of interest" description="Disordered" evidence="2">
    <location>
        <begin position="1"/>
        <end position="57"/>
    </location>
</feature>
<reference evidence="3" key="2">
    <citation type="submission" date="2020-07" db="EMBL/GenBank/DDBJ databases">
        <authorList>
            <person name="Vera ALvarez R."/>
            <person name="Arias-Moreno D.M."/>
            <person name="Jimenez-Jacinto V."/>
            <person name="Jimenez-Bremont J.F."/>
            <person name="Swaminathan K."/>
            <person name="Moose S.P."/>
            <person name="Guerrero-Gonzalez M.L."/>
            <person name="Marino-Ramirez L."/>
            <person name="Landsman D."/>
            <person name="Rodriguez-Kessler M."/>
            <person name="Delgado-Sanchez P."/>
        </authorList>
    </citation>
    <scope>NUCLEOTIDE SEQUENCE</scope>
    <source>
        <tissue evidence="3">Cladode</tissue>
    </source>
</reference>
<feature type="compositionally biased region" description="Polar residues" evidence="2">
    <location>
        <begin position="39"/>
        <end position="49"/>
    </location>
</feature>
<evidence type="ECO:0000256" key="2">
    <source>
        <dbReference type="SAM" id="MobiDB-lite"/>
    </source>
</evidence>
<organism evidence="3">
    <name type="scientific">Opuntia streptacantha</name>
    <name type="common">Prickly pear cactus</name>
    <name type="synonym">Opuntia cardona</name>
    <dbReference type="NCBI Taxonomy" id="393608"/>
    <lineage>
        <taxon>Eukaryota</taxon>
        <taxon>Viridiplantae</taxon>
        <taxon>Streptophyta</taxon>
        <taxon>Embryophyta</taxon>
        <taxon>Tracheophyta</taxon>
        <taxon>Spermatophyta</taxon>
        <taxon>Magnoliopsida</taxon>
        <taxon>eudicotyledons</taxon>
        <taxon>Gunneridae</taxon>
        <taxon>Pentapetalae</taxon>
        <taxon>Caryophyllales</taxon>
        <taxon>Cactineae</taxon>
        <taxon>Cactaceae</taxon>
        <taxon>Opuntioideae</taxon>
        <taxon>Opuntia</taxon>
    </lineage>
</organism>
<feature type="coiled-coil region" evidence="1">
    <location>
        <begin position="111"/>
        <end position="154"/>
    </location>
</feature>
<dbReference type="EMBL" id="GISG01039940">
    <property type="protein sequence ID" value="MBA4622712.1"/>
    <property type="molecule type" value="Transcribed_RNA"/>
</dbReference>
<accession>A0A7C8YNH3</accession>
<feature type="compositionally biased region" description="Acidic residues" evidence="2">
    <location>
        <begin position="197"/>
        <end position="220"/>
    </location>
</feature>
<evidence type="ECO:0000313" key="3">
    <source>
        <dbReference type="EMBL" id="MBA4622712.1"/>
    </source>
</evidence>
<name>A0A7C8YNH3_OPUST</name>
<keyword evidence="1" id="KW-0175">Coiled coil</keyword>
<feature type="compositionally biased region" description="Basic and acidic residues" evidence="2">
    <location>
        <begin position="24"/>
        <end position="38"/>
    </location>
</feature>
<evidence type="ECO:0000256" key="1">
    <source>
        <dbReference type="SAM" id="Coils"/>
    </source>
</evidence>